<dbReference type="InterPro" id="IPR025943">
    <property type="entry name" value="Sigma_54_int_dom_ATP-bd_2"/>
</dbReference>
<evidence type="ECO:0000259" key="8">
    <source>
        <dbReference type="PROSITE" id="PS50045"/>
    </source>
</evidence>
<dbReference type="Gene3D" id="1.10.8.60">
    <property type="match status" value="1"/>
</dbReference>
<dbReference type="FunFam" id="3.40.50.300:FF:000006">
    <property type="entry name" value="DNA-binding transcriptional regulator NtrC"/>
    <property type="match status" value="1"/>
</dbReference>
<dbReference type="InterPro" id="IPR025662">
    <property type="entry name" value="Sigma_54_int_dom_ATP-bd_1"/>
</dbReference>
<dbReference type="InterPro" id="IPR025944">
    <property type="entry name" value="Sigma_54_int_dom_CS"/>
</dbReference>
<dbReference type="SUPFAM" id="SSF55781">
    <property type="entry name" value="GAF domain-like"/>
    <property type="match status" value="2"/>
</dbReference>
<organism evidence="9 10">
    <name type="scientific">Niastella vici</name>
    <dbReference type="NCBI Taxonomy" id="1703345"/>
    <lineage>
        <taxon>Bacteria</taxon>
        <taxon>Pseudomonadati</taxon>
        <taxon>Bacteroidota</taxon>
        <taxon>Chitinophagia</taxon>
        <taxon>Chitinophagales</taxon>
        <taxon>Chitinophagaceae</taxon>
        <taxon>Niastella</taxon>
    </lineage>
</organism>
<keyword evidence="6" id="KW-0804">Transcription</keyword>
<evidence type="ECO:0000256" key="1">
    <source>
        <dbReference type="ARBA" id="ARBA00022741"/>
    </source>
</evidence>
<proteinExistence type="predicted"/>
<dbReference type="InterPro" id="IPR003018">
    <property type="entry name" value="GAF"/>
</dbReference>
<dbReference type="InterPro" id="IPR058031">
    <property type="entry name" value="AAA_lid_NorR"/>
</dbReference>
<dbReference type="SUPFAM" id="SSF52540">
    <property type="entry name" value="P-loop containing nucleoside triphosphate hydrolases"/>
    <property type="match status" value="1"/>
</dbReference>
<dbReference type="InterPro" id="IPR029016">
    <property type="entry name" value="GAF-like_dom_sf"/>
</dbReference>
<dbReference type="Pfam" id="PF02954">
    <property type="entry name" value="HTH_8"/>
    <property type="match status" value="1"/>
</dbReference>
<evidence type="ECO:0000256" key="6">
    <source>
        <dbReference type="ARBA" id="ARBA00023163"/>
    </source>
</evidence>
<dbReference type="STRING" id="1703345.A3860_11740"/>
<dbReference type="Proteomes" id="UP000192796">
    <property type="component" value="Unassembled WGS sequence"/>
</dbReference>
<keyword evidence="10" id="KW-1185">Reference proteome</keyword>
<dbReference type="Gene3D" id="3.40.50.300">
    <property type="entry name" value="P-loop containing nucleotide triphosphate hydrolases"/>
    <property type="match status" value="1"/>
</dbReference>
<dbReference type="PROSITE" id="PS00688">
    <property type="entry name" value="SIGMA54_INTERACT_3"/>
    <property type="match status" value="1"/>
</dbReference>
<dbReference type="InterPro" id="IPR027417">
    <property type="entry name" value="P-loop_NTPase"/>
</dbReference>
<evidence type="ECO:0000256" key="5">
    <source>
        <dbReference type="ARBA" id="ARBA00023159"/>
    </source>
</evidence>
<keyword evidence="5" id="KW-0010">Activator</keyword>
<dbReference type="SUPFAM" id="SSF46689">
    <property type="entry name" value="Homeodomain-like"/>
    <property type="match status" value="1"/>
</dbReference>
<comment type="caution">
    <text evidence="9">The sequence shown here is derived from an EMBL/GenBank/DDBJ whole genome shotgun (WGS) entry which is preliminary data.</text>
</comment>
<dbReference type="Pfam" id="PF25601">
    <property type="entry name" value="AAA_lid_14"/>
    <property type="match status" value="1"/>
</dbReference>
<evidence type="ECO:0000313" key="10">
    <source>
        <dbReference type="Proteomes" id="UP000192796"/>
    </source>
</evidence>
<keyword evidence="7" id="KW-0175">Coiled coil</keyword>
<dbReference type="PROSITE" id="PS00676">
    <property type="entry name" value="SIGMA54_INTERACT_2"/>
    <property type="match status" value="1"/>
</dbReference>
<dbReference type="PROSITE" id="PS00675">
    <property type="entry name" value="SIGMA54_INTERACT_1"/>
    <property type="match status" value="1"/>
</dbReference>
<dbReference type="EMBL" id="LVYD01000124">
    <property type="protein sequence ID" value="OQP57318.1"/>
    <property type="molecule type" value="Genomic_DNA"/>
</dbReference>
<accession>A0A1V9FG27</accession>
<evidence type="ECO:0000256" key="4">
    <source>
        <dbReference type="ARBA" id="ARBA00023125"/>
    </source>
</evidence>
<dbReference type="InterPro" id="IPR003593">
    <property type="entry name" value="AAA+_ATPase"/>
</dbReference>
<dbReference type="InterPro" id="IPR002197">
    <property type="entry name" value="HTH_Fis"/>
</dbReference>
<dbReference type="Gene3D" id="3.30.450.40">
    <property type="match status" value="1"/>
</dbReference>
<dbReference type="AlphaFoldDB" id="A0A1V9FG27"/>
<keyword evidence="3" id="KW-0805">Transcription regulation</keyword>
<dbReference type="FunFam" id="1.10.8.60:FF:000014">
    <property type="entry name" value="DNA-binding transcriptional regulator NtrC"/>
    <property type="match status" value="1"/>
</dbReference>
<feature type="coiled-coil region" evidence="7">
    <location>
        <begin position="306"/>
        <end position="356"/>
    </location>
</feature>
<evidence type="ECO:0000313" key="9">
    <source>
        <dbReference type="EMBL" id="OQP57318.1"/>
    </source>
</evidence>
<dbReference type="PANTHER" id="PTHR32071:SF117">
    <property type="entry name" value="PTS-DEPENDENT DIHYDROXYACETONE KINASE OPERON REGULATORY PROTEIN-RELATED"/>
    <property type="match status" value="1"/>
</dbReference>
<keyword evidence="1" id="KW-0547">Nucleotide-binding</keyword>
<dbReference type="Pfam" id="PF01590">
    <property type="entry name" value="GAF"/>
    <property type="match status" value="1"/>
</dbReference>
<dbReference type="Pfam" id="PF00158">
    <property type="entry name" value="Sigma54_activat"/>
    <property type="match status" value="1"/>
</dbReference>
<dbReference type="InterPro" id="IPR009057">
    <property type="entry name" value="Homeodomain-like_sf"/>
</dbReference>
<evidence type="ECO:0000256" key="7">
    <source>
        <dbReference type="SAM" id="Coils"/>
    </source>
</evidence>
<name>A0A1V9FG27_9BACT</name>
<evidence type="ECO:0000256" key="2">
    <source>
        <dbReference type="ARBA" id="ARBA00022840"/>
    </source>
</evidence>
<dbReference type="PROSITE" id="PS50045">
    <property type="entry name" value="SIGMA54_INTERACT_4"/>
    <property type="match status" value="1"/>
</dbReference>
<keyword evidence="2" id="KW-0067">ATP-binding</keyword>
<dbReference type="Gene3D" id="1.10.10.60">
    <property type="entry name" value="Homeodomain-like"/>
    <property type="match status" value="1"/>
</dbReference>
<dbReference type="PANTHER" id="PTHR32071">
    <property type="entry name" value="TRANSCRIPTIONAL REGULATORY PROTEIN"/>
    <property type="match status" value="1"/>
</dbReference>
<keyword evidence="4" id="KW-0238">DNA-binding</keyword>
<dbReference type="CDD" id="cd00009">
    <property type="entry name" value="AAA"/>
    <property type="match status" value="1"/>
</dbReference>
<sequence length="670" mass="75418">MTKKKTEERLLQTISEATSNITGKDFLVELCKNFTRALNMQFALIAECIQEGSTQVRTLCLVNNDKVIDNIEYDAKGRPCEVILQGNAFFMSKEVYKHFPASEGIEAATGVPIYSSVSRKPIGHIIISNPSPVAEEKNQLPILKIFAARVGAEMERMQAHKALQRKNELLQTISERTAGVTGEDYFRELTRFITATLKVRYSMVVECSNGNNTRLRMLSYVDREEVLENIEYDTTGTPCEIVMQGKDFFCASDLEKSFPREKGIQSWIAVPIHSPSTGKVIGNIAAFDQAPMSKEQNQTAILKIFAARAGAEIERIEAQKDLEKANEELAKRLQEIEQLKNQLAAENKYLQEEIRLTNNFDDIVSKSRNFHKILQQIEQVATTDATVLIVGESGTGKELLARAVHNISNRCKRPLIKVNCATLPANLIESELFGHERGAFTGAMEKRIGRFELADGGTIFLDEIGELPVELQAKLLRVLQEGEFERLGNPKTIKVNVRVIAATNRNLEQAIEKKEFREDLFYRLNVFPIVSPPLRDRKEDIPLLVKHFCQKYEAKIGKKITNIPAKVIDALMAYNWPGNIRELENIIERALILSRGNTLEYGEWVPAEKGINNEQPAAQKLEDIEKEHILAVLNKTGWKVSGDKGAAKILGLNPTTLEARMKKLGIERKK</sequence>
<dbReference type="GO" id="GO:0006355">
    <property type="term" value="P:regulation of DNA-templated transcription"/>
    <property type="evidence" value="ECO:0007669"/>
    <property type="project" value="InterPro"/>
</dbReference>
<evidence type="ECO:0000256" key="3">
    <source>
        <dbReference type="ARBA" id="ARBA00023015"/>
    </source>
</evidence>
<gene>
    <name evidence="9" type="ORF">A3860_11740</name>
</gene>
<protein>
    <recommendedName>
        <fullName evidence="8">Sigma-54 factor interaction domain-containing protein</fullName>
    </recommendedName>
</protein>
<dbReference type="GO" id="GO:0005524">
    <property type="term" value="F:ATP binding"/>
    <property type="evidence" value="ECO:0007669"/>
    <property type="project" value="UniProtKB-KW"/>
</dbReference>
<dbReference type="PRINTS" id="PR01590">
    <property type="entry name" value="HTHFIS"/>
</dbReference>
<dbReference type="InterPro" id="IPR002078">
    <property type="entry name" value="Sigma_54_int"/>
</dbReference>
<feature type="domain" description="Sigma-54 factor interaction" evidence="8">
    <location>
        <begin position="363"/>
        <end position="592"/>
    </location>
</feature>
<dbReference type="SMART" id="SM00382">
    <property type="entry name" value="AAA"/>
    <property type="match status" value="1"/>
</dbReference>
<dbReference type="GO" id="GO:0043565">
    <property type="term" value="F:sequence-specific DNA binding"/>
    <property type="evidence" value="ECO:0007669"/>
    <property type="project" value="InterPro"/>
</dbReference>
<reference evidence="9 10" key="1">
    <citation type="submission" date="2016-03" db="EMBL/GenBank/DDBJ databases">
        <title>Niastella vici sp. nov., isolated from farmland soil.</title>
        <authorList>
            <person name="Chen L."/>
            <person name="Wang D."/>
            <person name="Yang S."/>
            <person name="Wang G."/>
        </authorList>
    </citation>
    <scope>NUCLEOTIDE SEQUENCE [LARGE SCALE GENOMIC DNA]</scope>
    <source>
        <strain evidence="9 10">DJ57</strain>
    </source>
</reference>